<keyword evidence="1" id="KW-0696">RNA-directed RNA polymerase</keyword>
<reference evidence="4 5" key="1">
    <citation type="journal article" date="2020" name="Virus Evol.">
        <title>Analysis of the virome associated to grapevine downy mildew lesions reveals new mycovirus lineages.</title>
        <authorList>
            <person name="Chiapello M."/>
            <person name="Rodriguez-Romero J."/>
            <person name="Ayllon M.A."/>
            <person name="Turina M."/>
        </authorList>
    </citation>
    <scope>NUCLEOTIDE SEQUENCE [LARGE SCALE GENOMIC DNA]</scope>
    <source>
        <strain evidence="4">DMS3_30497</strain>
    </source>
</reference>
<sequence length="656" mass="73968">MVAGLATNQRRCRVSQRRTIGTVRNAINTWCRVFSRDSVVFDPVFSDCEGLLHQVKELLSNCPSDLEEERMAWQSIKKLLPDSCKCLENGFLDRLVEGVVRPPRALPDGYLSFVKRETARIFGYAWDRTYREHCYTTGPPLSSTLESGRKDGGGLNISLSQSEYLEMTVGMTHDLAPPSVCAKPMLVQSAGKPRPLTKFSEDALLLKPLHKSIYDLISTKKWLARGTPDAEMLDRAGFRKGNGDLVSGDYKSATDNLPLEVAEAILGVILSKSTRVPEGIKSYASRILRPLFLYKGEEIEASSGQQMGSLLSFPLLCIQNYLAFRWAVRTSGLDSKDIPVLINGDDILFQSPSASFPSRWMGVVGEVGLEVEQTKTSVSPDFGSLNSTLYRWKSHLLREVKTLRFGMLRTQPFANSIAKTFSAFAVSGLPAQVRFNAGLEFLHWHSGLIIRTGLSPQELGFTGRMAFRCFQKSGLLRTQKRRLLDEPYTCFRRQLPPSPCTHNIVLREEIEWVPSLSKEEEMMTRREIASWKWRMRGGFVKKIASMELSYWLELSRPAVDATRLAIIETNRVGCTDWYKKVKKAYFEPREVKPKLVMLFKGIHRLPSYDEVISGNTLSGDRMDIAPQRSTNGKEDKQLNHLSLIEAGATSRLSTKW</sequence>
<name>A0ABX6FM13_9VIRU</name>
<dbReference type="SUPFAM" id="SSF56672">
    <property type="entry name" value="DNA/RNA polymerases"/>
    <property type="match status" value="1"/>
</dbReference>
<keyword evidence="2" id="KW-0808">Transferase</keyword>
<evidence type="ECO:0000256" key="1">
    <source>
        <dbReference type="ARBA" id="ARBA00022484"/>
    </source>
</evidence>
<evidence type="ECO:0000256" key="2">
    <source>
        <dbReference type="ARBA" id="ARBA00022679"/>
    </source>
</evidence>
<protein>
    <submittedName>
        <fullName evidence="4">RNA dependent RNA polymerase</fullName>
    </submittedName>
</protein>
<evidence type="ECO:0000256" key="3">
    <source>
        <dbReference type="ARBA" id="ARBA00022695"/>
    </source>
</evidence>
<dbReference type="EMBL" id="MN532656">
    <property type="protein sequence ID" value="QGY72599.1"/>
    <property type="molecule type" value="Genomic_RNA"/>
</dbReference>
<keyword evidence="3" id="KW-0548">Nucleotidyltransferase</keyword>
<dbReference type="Pfam" id="PF05919">
    <property type="entry name" value="Mitovir_RNA_pol"/>
    <property type="match status" value="1"/>
</dbReference>
<evidence type="ECO:0000313" key="5">
    <source>
        <dbReference type="Proteomes" id="UP000829874"/>
    </source>
</evidence>
<dbReference type="GeneID" id="80538799"/>
<proteinExistence type="predicted"/>
<dbReference type="RefSeq" id="YP_010800263.1">
    <property type="nucleotide sequence ID" value="NC_076798.1"/>
</dbReference>
<dbReference type="InterPro" id="IPR043502">
    <property type="entry name" value="DNA/RNA_pol_sf"/>
</dbReference>
<evidence type="ECO:0000313" key="4">
    <source>
        <dbReference type="EMBL" id="QGY72599.1"/>
    </source>
</evidence>
<dbReference type="Proteomes" id="UP000829874">
    <property type="component" value="Segment"/>
</dbReference>
<accession>A0ABX6FM13</accession>
<keyword evidence="5" id="KW-1185">Reference proteome</keyword>
<organism evidence="4 5">
    <name type="scientific">Plasmopara viticola lesion associated ourmia-like virus 69</name>
    <dbReference type="NCBI Taxonomy" id="2686541"/>
    <lineage>
        <taxon>Viruses</taxon>
        <taxon>Riboviria</taxon>
        <taxon>Orthornavirae</taxon>
        <taxon>Lenarviricota</taxon>
        <taxon>Miaviricetes</taxon>
        <taxon>Ourlivirales</taxon>
        <taxon>Botourmiaviridae</taxon>
        <taxon>Scleroulivirus</taxon>
        <taxon>Scleroulivirus thetaplasmoparae</taxon>
    </lineage>
</organism>
<dbReference type="InterPro" id="IPR008686">
    <property type="entry name" value="RNA_pol_mitovir"/>
</dbReference>